<feature type="region of interest" description="Disordered" evidence="1">
    <location>
        <begin position="1"/>
        <end position="53"/>
    </location>
</feature>
<dbReference type="Proteomes" id="UP001451303">
    <property type="component" value="Unassembled WGS sequence"/>
</dbReference>
<protein>
    <submittedName>
        <fullName evidence="3">Uncharacterized protein</fullName>
    </submittedName>
</protein>
<evidence type="ECO:0000256" key="2">
    <source>
        <dbReference type="SAM" id="Phobius"/>
    </source>
</evidence>
<keyword evidence="2" id="KW-0472">Membrane</keyword>
<organism evidence="3 4">
    <name type="scientific">Neurospora intermedia</name>
    <dbReference type="NCBI Taxonomy" id="5142"/>
    <lineage>
        <taxon>Eukaryota</taxon>
        <taxon>Fungi</taxon>
        <taxon>Dikarya</taxon>
        <taxon>Ascomycota</taxon>
        <taxon>Pezizomycotina</taxon>
        <taxon>Sordariomycetes</taxon>
        <taxon>Sordariomycetidae</taxon>
        <taxon>Sordariales</taxon>
        <taxon>Sordariaceae</taxon>
        <taxon>Neurospora</taxon>
    </lineage>
</organism>
<dbReference type="EMBL" id="JAVLET010000005">
    <property type="protein sequence ID" value="KAL0469569.1"/>
    <property type="molecule type" value="Genomic_DNA"/>
</dbReference>
<evidence type="ECO:0000256" key="1">
    <source>
        <dbReference type="SAM" id="MobiDB-lite"/>
    </source>
</evidence>
<accession>A0ABR3DA59</accession>
<keyword evidence="2" id="KW-1133">Transmembrane helix</keyword>
<name>A0ABR3DA59_NEUIN</name>
<gene>
    <name evidence="3" type="ORF">QR685DRAFT_444715</name>
</gene>
<feature type="transmembrane region" description="Helical" evidence="2">
    <location>
        <begin position="57"/>
        <end position="77"/>
    </location>
</feature>
<keyword evidence="2" id="KW-0812">Transmembrane</keyword>
<sequence>MVRSTPAIRTALRPVVRARPQRAQQQVRFRSTESTDSARDKGPVKDFNKTGNTNKPWLYAGVAGLTLGGIYATMMGNPDKAAGAAKKVDQKLDFVAEGKSAPHTPHVGDRK</sequence>
<reference evidence="3 4" key="1">
    <citation type="submission" date="2023-09" db="EMBL/GenBank/DDBJ databases">
        <title>Multi-omics analysis of a traditional fermented food reveals byproduct-associated fungal strains for waste-to-food upcycling.</title>
        <authorList>
            <consortium name="Lawrence Berkeley National Laboratory"/>
            <person name="Rekdal V.M."/>
            <person name="Villalobos-Escobedo J.M."/>
            <person name="Rodriguez-Valeron N."/>
            <person name="Garcia M.O."/>
            <person name="Vasquez D.P."/>
            <person name="Damayanti I."/>
            <person name="Sorensen P.M."/>
            <person name="Baidoo E.E."/>
            <person name="De Carvalho A.C."/>
            <person name="Riley R."/>
            <person name="Lipzen A."/>
            <person name="He G."/>
            <person name="Yan M."/>
            <person name="Haridas S."/>
            <person name="Daum C."/>
            <person name="Yoshinaga Y."/>
            <person name="Ng V."/>
            <person name="Grigoriev I.V."/>
            <person name="Munk R."/>
            <person name="Nuraida L."/>
            <person name="Wijaya C.H."/>
            <person name="Morales P.-C."/>
            <person name="Keasling J.D."/>
        </authorList>
    </citation>
    <scope>NUCLEOTIDE SEQUENCE [LARGE SCALE GENOMIC DNA]</scope>
    <source>
        <strain evidence="3 4">FGSC 2613</strain>
    </source>
</reference>
<evidence type="ECO:0000313" key="3">
    <source>
        <dbReference type="EMBL" id="KAL0469569.1"/>
    </source>
</evidence>
<comment type="caution">
    <text evidence="3">The sequence shown here is derived from an EMBL/GenBank/DDBJ whole genome shotgun (WGS) entry which is preliminary data.</text>
</comment>
<keyword evidence="4" id="KW-1185">Reference proteome</keyword>
<proteinExistence type="predicted"/>
<feature type="compositionally biased region" description="Low complexity" evidence="1">
    <location>
        <begin position="13"/>
        <end position="28"/>
    </location>
</feature>
<evidence type="ECO:0000313" key="4">
    <source>
        <dbReference type="Proteomes" id="UP001451303"/>
    </source>
</evidence>
<feature type="compositionally biased region" description="Basic and acidic residues" evidence="1">
    <location>
        <begin position="30"/>
        <end position="48"/>
    </location>
</feature>